<dbReference type="GO" id="GO:0003677">
    <property type="term" value="F:DNA binding"/>
    <property type="evidence" value="ECO:0007669"/>
    <property type="project" value="InterPro"/>
</dbReference>
<protein>
    <recommendedName>
        <fullName evidence="1">RsaL-like HTH domain-containing protein</fullName>
    </recommendedName>
</protein>
<proteinExistence type="predicted"/>
<evidence type="ECO:0000313" key="2">
    <source>
        <dbReference type="EMBL" id="CAG4884144.1"/>
    </source>
</evidence>
<dbReference type="AlphaFoldDB" id="A0A916J4M5"/>
<dbReference type="Gene3D" id="1.10.260.40">
    <property type="entry name" value="lambda repressor-like DNA-binding domains"/>
    <property type="match status" value="1"/>
</dbReference>
<dbReference type="InterPro" id="IPR001387">
    <property type="entry name" value="Cro/C1-type_HTH"/>
</dbReference>
<dbReference type="InterPro" id="IPR010982">
    <property type="entry name" value="Lambda_DNA-bd_dom_sf"/>
</dbReference>
<evidence type="ECO:0000313" key="3">
    <source>
        <dbReference type="Proteomes" id="UP000742786"/>
    </source>
</evidence>
<sequence>MAKPKFDLSNLADYRKKLGVNQQTFWSGLGVTQSGGSRYETGRNLPRPVALLLTLRETGKITTAALDAATTFIKKSKAKK</sequence>
<accession>A0A916J4M5</accession>
<organism evidence="2 3">
    <name type="scientific">Georgfuchsia toluolica</name>
    <dbReference type="NCBI Taxonomy" id="424218"/>
    <lineage>
        <taxon>Bacteria</taxon>
        <taxon>Pseudomonadati</taxon>
        <taxon>Pseudomonadota</taxon>
        <taxon>Betaproteobacteria</taxon>
        <taxon>Nitrosomonadales</taxon>
        <taxon>Sterolibacteriaceae</taxon>
        <taxon>Georgfuchsia</taxon>
    </lineage>
</organism>
<dbReference type="Proteomes" id="UP000742786">
    <property type="component" value="Unassembled WGS sequence"/>
</dbReference>
<evidence type="ECO:0000259" key="1">
    <source>
        <dbReference type="Pfam" id="PF22495"/>
    </source>
</evidence>
<dbReference type="SUPFAM" id="SSF47413">
    <property type="entry name" value="lambda repressor-like DNA-binding domains"/>
    <property type="match status" value="1"/>
</dbReference>
<reference evidence="2" key="1">
    <citation type="submission" date="2021-04" db="EMBL/GenBank/DDBJ databases">
        <authorList>
            <person name="Hornung B."/>
        </authorList>
    </citation>
    <scope>NUCLEOTIDE SEQUENCE</scope>
    <source>
        <strain evidence="2">G5G6</strain>
    </source>
</reference>
<gene>
    <name evidence="2" type="ORF">GTOL_12027</name>
</gene>
<dbReference type="InterPro" id="IPR055172">
    <property type="entry name" value="HTH_RsaL-like"/>
</dbReference>
<dbReference type="RefSeq" id="WP_220637383.1">
    <property type="nucleotide sequence ID" value="NZ_CAJQUM010000001.1"/>
</dbReference>
<keyword evidence="3" id="KW-1185">Reference proteome</keyword>
<dbReference type="Pfam" id="PF22495">
    <property type="entry name" value="HTH_92"/>
    <property type="match status" value="1"/>
</dbReference>
<feature type="domain" description="RsaL-like HTH" evidence="1">
    <location>
        <begin position="13"/>
        <end position="55"/>
    </location>
</feature>
<dbReference type="CDD" id="cd00093">
    <property type="entry name" value="HTH_XRE"/>
    <property type="match status" value="1"/>
</dbReference>
<dbReference type="EMBL" id="CAJQUM010000001">
    <property type="protein sequence ID" value="CAG4884144.1"/>
    <property type="molecule type" value="Genomic_DNA"/>
</dbReference>
<comment type="caution">
    <text evidence="2">The sequence shown here is derived from an EMBL/GenBank/DDBJ whole genome shotgun (WGS) entry which is preliminary data.</text>
</comment>
<name>A0A916J4M5_9PROT</name>